<organism evidence="1 2">
    <name type="scientific">Shewanella dokdonensis</name>
    <dbReference type="NCBI Taxonomy" id="712036"/>
    <lineage>
        <taxon>Bacteria</taxon>
        <taxon>Pseudomonadati</taxon>
        <taxon>Pseudomonadota</taxon>
        <taxon>Gammaproteobacteria</taxon>
        <taxon>Alteromonadales</taxon>
        <taxon>Shewanellaceae</taxon>
        <taxon>Shewanella</taxon>
    </lineage>
</organism>
<gene>
    <name evidence="1" type="ORF">KHX94_12080</name>
</gene>
<name>A0ABX8DJX6_9GAMM</name>
<proteinExistence type="predicted"/>
<sequence length="77" mass="8712">MPDIQLQVPTPYVTYEEFARITGLPYNTVKRMVYDGRLPVREKNNPKEKPMINLVALHKEAGSKPVADPLSAHQHTA</sequence>
<evidence type="ECO:0000313" key="2">
    <source>
        <dbReference type="Proteomes" id="UP000676428"/>
    </source>
</evidence>
<dbReference type="InterPro" id="IPR038147">
    <property type="entry name" value="Cox_sf"/>
</dbReference>
<protein>
    <submittedName>
        <fullName evidence="1">DNA-binding protein</fullName>
    </submittedName>
</protein>
<dbReference type="GO" id="GO:0003677">
    <property type="term" value="F:DNA binding"/>
    <property type="evidence" value="ECO:0007669"/>
    <property type="project" value="UniProtKB-KW"/>
</dbReference>
<reference evidence="1 2" key="1">
    <citation type="journal article" date="2012" name="Int. J. Syst. Evol. Microbiol.">
        <title>Shewanella dokdonensis sp. nov., isolated from seawater.</title>
        <authorList>
            <person name="Sung H.R."/>
            <person name="Yoon J.H."/>
            <person name="Ghim S.Y."/>
        </authorList>
    </citation>
    <scope>NUCLEOTIDE SEQUENCE [LARGE SCALE GENOMIC DNA]</scope>
    <source>
        <strain evidence="1 2">DSM 23626</strain>
    </source>
</reference>
<keyword evidence="1" id="KW-0238">DNA-binding</keyword>
<evidence type="ECO:0000313" key="1">
    <source>
        <dbReference type="EMBL" id="QVK24849.1"/>
    </source>
</evidence>
<dbReference type="Gene3D" id="6.10.200.10">
    <property type="entry name" value="Regulatory phage protein Cox"/>
    <property type="match status" value="1"/>
</dbReference>
<dbReference type="Proteomes" id="UP000676428">
    <property type="component" value="Chromosome"/>
</dbReference>
<keyword evidence="2" id="KW-1185">Reference proteome</keyword>
<accession>A0ABX8DJX6</accession>
<dbReference type="EMBL" id="CP074572">
    <property type="protein sequence ID" value="QVK24849.1"/>
    <property type="molecule type" value="Genomic_DNA"/>
</dbReference>